<evidence type="ECO:0000256" key="5">
    <source>
        <dbReference type="SAM" id="MobiDB-lite"/>
    </source>
</evidence>
<dbReference type="PANTHER" id="PTHR24330">
    <property type="entry name" value="HOMEOBOX PROTEIN BARH-LIKE"/>
    <property type="match status" value="1"/>
</dbReference>
<evidence type="ECO:0000256" key="3">
    <source>
        <dbReference type="ARBA" id="ARBA00022833"/>
    </source>
</evidence>
<feature type="compositionally biased region" description="Low complexity" evidence="5">
    <location>
        <begin position="315"/>
        <end position="325"/>
    </location>
</feature>
<dbReference type="GO" id="GO:0008270">
    <property type="term" value="F:zinc ion binding"/>
    <property type="evidence" value="ECO:0007669"/>
    <property type="project" value="UniProtKB-KW"/>
</dbReference>
<dbReference type="PROSITE" id="PS50808">
    <property type="entry name" value="ZF_BED"/>
    <property type="match status" value="1"/>
</dbReference>
<keyword evidence="2 4" id="KW-0863">Zinc-finger</keyword>
<keyword evidence="1" id="KW-0479">Metal-binding</keyword>
<dbReference type="InterPro" id="IPR052145">
    <property type="entry name" value="Mediator/Homeobox_domain"/>
</dbReference>
<feature type="domain" description="BED-type" evidence="6">
    <location>
        <begin position="369"/>
        <end position="424"/>
    </location>
</feature>
<organism evidence="7 8">
    <name type="scientific">Candida boidinii</name>
    <name type="common">Yeast</name>
    <dbReference type="NCBI Taxonomy" id="5477"/>
    <lineage>
        <taxon>Eukaryota</taxon>
        <taxon>Fungi</taxon>
        <taxon>Dikarya</taxon>
        <taxon>Ascomycota</taxon>
        <taxon>Saccharomycotina</taxon>
        <taxon>Pichiomycetes</taxon>
        <taxon>Pichiales</taxon>
        <taxon>Pichiaceae</taxon>
        <taxon>Ogataea</taxon>
        <taxon>Ogataea/Candida clade</taxon>
    </lineage>
</organism>
<dbReference type="PANTHER" id="PTHR24330:SF19">
    <property type="entry name" value="MEDIATOR OF RNA POLYMERASE II TRANSCRIPTION SUBUNIT 29"/>
    <property type="match status" value="1"/>
</dbReference>
<feature type="compositionally biased region" description="Acidic residues" evidence="5">
    <location>
        <begin position="68"/>
        <end position="81"/>
    </location>
</feature>
<feature type="region of interest" description="Disordered" evidence="5">
    <location>
        <begin position="230"/>
        <end position="366"/>
    </location>
</feature>
<feature type="compositionally biased region" description="Polar residues" evidence="5">
    <location>
        <begin position="121"/>
        <end position="132"/>
    </location>
</feature>
<feature type="compositionally biased region" description="Polar residues" evidence="5">
    <location>
        <begin position="254"/>
        <end position="278"/>
    </location>
</feature>
<feature type="compositionally biased region" description="Polar residues" evidence="5">
    <location>
        <begin position="291"/>
        <end position="314"/>
    </location>
</feature>
<feature type="compositionally biased region" description="Low complexity" evidence="5">
    <location>
        <begin position="279"/>
        <end position="290"/>
    </location>
</feature>
<evidence type="ECO:0000256" key="4">
    <source>
        <dbReference type="PROSITE-ProRule" id="PRU00027"/>
    </source>
</evidence>
<evidence type="ECO:0000256" key="1">
    <source>
        <dbReference type="ARBA" id="ARBA00022723"/>
    </source>
</evidence>
<evidence type="ECO:0000256" key="2">
    <source>
        <dbReference type="ARBA" id="ARBA00022771"/>
    </source>
</evidence>
<dbReference type="GO" id="GO:0003677">
    <property type="term" value="F:DNA binding"/>
    <property type="evidence" value="ECO:0007669"/>
    <property type="project" value="InterPro"/>
</dbReference>
<feature type="compositionally biased region" description="Basic and acidic residues" evidence="5">
    <location>
        <begin position="579"/>
        <end position="590"/>
    </location>
</feature>
<feature type="region of interest" description="Disordered" evidence="5">
    <location>
        <begin position="574"/>
        <end position="633"/>
    </location>
</feature>
<dbReference type="SMART" id="SM00614">
    <property type="entry name" value="ZnF_BED"/>
    <property type="match status" value="1"/>
</dbReference>
<feature type="compositionally biased region" description="Acidic residues" evidence="5">
    <location>
        <begin position="624"/>
        <end position="633"/>
    </location>
</feature>
<feature type="region of interest" description="Disordered" evidence="5">
    <location>
        <begin position="161"/>
        <end position="190"/>
    </location>
</feature>
<proteinExistence type="predicted"/>
<keyword evidence="3" id="KW-0862">Zinc</keyword>
<dbReference type="Proteomes" id="UP001165120">
    <property type="component" value="Unassembled WGS sequence"/>
</dbReference>
<evidence type="ECO:0000313" key="8">
    <source>
        <dbReference type="Proteomes" id="UP001165120"/>
    </source>
</evidence>
<keyword evidence="8" id="KW-1185">Reference proteome</keyword>
<feature type="compositionally biased region" description="Low complexity" evidence="5">
    <location>
        <begin position="1"/>
        <end position="34"/>
    </location>
</feature>
<feature type="compositionally biased region" description="Low complexity" evidence="5">
    <location>
        <begin position="94"/>
        <end position="120"/>
    </location>
</feature>
<sequence>MNNYNSNSNIESNININNNNNKNNSSNNNGYLNNPSDQDLHSLHHKNANSTDIPRDNDADVEDRSQHEEEEDDDEVLELDDDHSPRGHNLIHSHQQFQQQQLQQQRQYQHQQHLQQMQQQTHTSPNNNSIHHTTNHQHLDHSENIILRKSSFDYNDYNQTNLTTQPQLSTSLSNSKTSSNLLNNSNLLNTSRNQSLKQYNTSNSNEDNNHNIGVQNETQRNIQFTNHVHPYTTNSHHTLNSQQQQQQQKHHVNSENSGSVVSHQHTLQSNSISLPSHSQNQLAMNLNNAQPDNFPTLYSSSTHSPGNQIRDTQLTHSSTPDSSHTTPHDHHQNHQQQQQQRQQKQQTEIQNKVTKAKRTNKPGAKFGAKKKSWVWNWFFQDHMDTNKATCKKCNKLIIRLPNDKSSPKKLIEHLKTHKITRSTSNITSISNNLRSMNEDISPFQIDSITELSGNDTDIKDSPNQTIKDEAVNIYDKPVRLKRSSDDSGTNVDNKKSRTSSVENNKDRDSYSSLNFQRDVIDFLKENKLPIKTIKSKSFRKLILNLKPSAVKELDDLDNFYSSFIEIFNYSKENVSSSKENGDSNDGKKGGDDDDDDIEEEDEESDGSTIGYHDKIDGNIYKSADDEEELNYNK</sequence>
<dbReference type="EMBL" id="BSXN01000602">
    <property type="protein sequence ID" value="GME69190.1"/>
    <property type="molecule type" value="Genomic_DNA"/>
</dbReference>
<dbReference type="InterPro" id="IPR003656">
    <property type="entry name" value="Znf_BED"/>
</dbReference>
<dbReference type="AlphaFoldDB" id="A0A9W6SZ62"/>
<protein>
    <submittedName>
        <fullName evidence="7">Unnamed protein product</fullName>
    </submittedName>
</protein>
<name>A0A9W6SZ62_CANBO</name>
<accession>A0A9W6SZ62</accession>
<feature type="compositionally biased region" description="Polar residues" evidence="5">
    <location>
        <begin position="230"/>
        <end position="241"/>
    </location>
</feature>
<feature type="region of interest" description="Disordered" evidence="5">
    <location>
        <begin position="1"/>
        <end position="139"/>
    </location>
</feature>
<reference evidence="7" key="1">
    <citation type="submission" date="2023-04" db="EMBL/GenBank/DDBJ databases">
        <title>Candida boidinii NBRC 10035.</title>
        <authorList>
            <person name="Ichikawa N."/>
            <person name="Sato H."/>
            <person name="Tonouchi N."/>
        </authorList>
    </citation>
    <scope>NUCLEOTIDE SEQUENCE</scope>
    <source>
        <strain evidence="7">NBRC 10035</strain>
    </source>
</reference>
<evidence type="ECO:0000259" key="6">
    <source>
        <dbReference type="PROSITE" id="PS50808"/>
    </source>
</evidence>
<comment type="caution">
    <text evidence="7">The sequence shown here is derived from an EMBL/GenBank/DDBJ whole genome shotgun (WGS) entry which is preliminary data.</text>
</comment>
<feature type="compositionally biased region" description="Low complexity" evidence="5">
    <location>
        <begin position="334"/>
        <end position="346"/>
    </location>
</feature>
<feature type="compositionally biased region" description="Basic and acidic residues" evidence="5">
    <location>
        <begin position="53"/>
        <end position="67"/>
    </location>
</feature>
<feature type="compositionally biased region" description="Low complexity" evidence="5">
    <location>
        <begin position="168"/>
        <end position="190"/>
    </location>
</feature>
<gene>
    <name evidence="7" type="ORF">Cboi02_000213500</name>
</gene>
<feature type="compositionally biased region" description="Acidic residues" evidence="5">
    <location>
        <begin position="591"/>
        <end position="605"/>
    </location>
</feature>
<feature type="region of interest" description="Disordered" evidence="5">
    <location>
        <begin position="479"/>
        <end position="509"/>
    </location>
</feature>
<evidence type="ECO:0000313" key="7">
    <source>
        <dbReference type="EMBL" id="GME69190.1"/>
    </source>
</evidence>